<dbReference type="GO" id="GO:0016639">
    <property type="term" value="F:oxidoreductase activity, acting on the CH-NH2 group of donors, NAD or NADP as acceptor"/>
    <property type="evidence" value="ECO:0007669"/>
    <property type="project" value="UniProtKB-UniRule"/>
</dbReference>
<dbReference type="PANTHER" id="PTHR31873">
    <property type="entry name" value="L-ASPARTATE DEHYDROGENASE-RELATED"/>
    <property type="match status" value="1"/>
</dbReference>
<feature type="active site" evidence="6">
    <location>
        <position position="240"/>
    </location>
</feature>
<organism evidence="9 10">
    <name type="scientific">Garicola koreensis</name>
    <dbReference type="NCBI Taxonomy" id="1262554"/>
    <lineage>
        <taxon>Bacteria</taxon>
        <taxon>Bacillati</taxon>
        <taxon>Actinomycetota</taxon>
        <taxon>Actinomycetes</taxon>
        <taxon>Micrococcales</taxon>
        <taxon>Micrococcaceae</taxon>
        <taxon>Garicola</taxon>
    </lineage>
</organism>
<comment type="catalytic activity">
    <reaction evidence="6">
        <text>L-aspartate + NADP(+) + H2O = oxaloacetate + NH4(+) + NADPH + H(+)</text>
        <dbReference type="Rhea" id="RHEA:11784"/>
        <dbReference type="ChEBI" id="CHEBI:15377"/>
        <dbReference type="ChEBI" id="CHEBI:15378"/>
        <dbReference type="ChEBI" id="CHEBI:16452"/>
        <dbReference type="ChEBI" id="CHEBI:28938"/>
        <dbReference type="ChEBI" id="CHEBI:29991"/>
        <dbReference type="ChEBI" id="CHEBI:57783"/>
        <dbReference type="ChEBI" id="CHEBI:58349"/>
        <dbReference type="EC" id="1.4.1.21"/>
    </reaction>
</comment>
<keyword evidence="2 6" id="KW-0662">Pyridine nucleotide biosynthesis</keyword>
<dbReference type="Gene3D" id="3.30.360.10">
    <property type="entry name" value="Dihydrodipicolinate Reductase, domain 2"/>
    <property type="match status" value="1"/>
</dbReference>
<dbReference type="SUPFAM" id="SSF55347">
    <property type="entry name" value="Glyceraldehyde-3-phosphate dehydrogenase-like, C-terminal domain"/>
    <property type="match status" value="1"/>
</dbReference>
<evidence type="ECO:0000256" key="2">
    <source>
        <dbReference type="ARBA" id="ARBA00022642"/>
    </source>
</evidence>
<evidence type="ECO:0000256" key="4">
    <source>
        <dbReference type="ARBA" id="ARBA00023002"/>
    </source>
</evidence>
<keyword evidence="4 6" id="KW-0560">Oxidoreductase</keyword>
<dbReference type="InterPro" id="IPR036291">
    <property type="entry name" value="NAD(P)-bd_dom_sf"/>
</dbReference>
<dbReference type="InterPro" id="IPR020626">
    <property type="entry name" value="Asp_DH_prok"/>
</dbReference>
<proteinExistence type="inferred from homology"/>
<comment type="catalytic activity">
    <reaction evidence="6">
        <text>L-aspartate + NAD(+) + H2O = oxaloacetate + NH4(+) + NADH + H(+)</text>
        <dbReference type="Rhea" id="RHEA:11788"/>
        <dbReference type="ChEBI" id="CHEBI:15377"/>
        <dbReference type="ChEBI" id="CHEBI:15378"/>
        <dbReference type="ChEBI" id="CHEBI:16452"/>
        <dbReference type="ChEBI" id="CHEBI:28938"/>
        <dbReference type="ChEBI" id="CHEBI:29991"/>
        <dbReference type="ChEBI" id="CHEBI:57540"/>
        <dbReference type="ChEBI" id="CHEBI:57945"/>
        <dbReference type="EC" id="1.4.1.21"/>
    </reaction>
</comment>
<comment type="caution">
    <text evidence="9">The sequence shown here is derived from an EMBL/GenBank/DDBJ whole genome shotgun (WGS) entry which is preliminary data.</text>
</comment>
<comment type="miscellaneous">
    <text evidence="6">The iminoaspartate product is unstable in aqueous solution and can decompose to oxaloacetate and ammonia.</text>
</comment>
<dbReference type="PANTHER" id="PTHR31873:SF6">
    <property type="entry name" value="ASPARTATE DEHYDROGENASE DOMAIN-CONTAINING PROTEIN"/>
    <property type="match status" value="1"/>
</dbReference>
<dbReference type="InterPro" id="IPR011182">
    <property type="entry name" value="L-Asp_DH"/>
</dbReference>
<feature type="domain" description="Aspartate dehydrogenase" evidence="7">
    <location>
        <begin position="173"/>
        <end position="275"/>
    </location>
</feature>
<evidence type="ECO:0000313" key="9">
    <source>
        <dbReference type="EMBL" id="MBB3667924.1"/>
    </source>
</evidence>
<protein>
    <recommendedName>
        <fullName evidence="6">L-aspartate dehydrogenase</fullName>
        <ecNumber evidence="6">1.4.1.21</ecNumber>
    </recommendedName>
</protein>
<name>A0A7W5TWI0_9MICC</name>
<feature type="domain" description="Aspartate/homoserine dehydrogenase NAD-binding" evidence="8">
    <location>
        <begin position="8"/>
        <end position="109"/>
    </location>
</feature>
<keyword evidence="5 6" id="KW-0520">NAD</keyword>
<comment type="similarity">
    <text evidence="1 6">Belongs to the L-aspartate dehydrogenase family.</text>
</comment>
<comment type="pathway">
    <text evidence="6">Cofactor biosynthesis; NAD(+) biosynthesis; iminoaspartate from L-aspartate (dehydrogenase route): step 1/1.</text>
</comment>
<dbReference type="Pfam" id="PF03447">
    <property type="entry name" value="NAD_binding_3"/>
    <property type="match status" value="1"/>
</dbReference>
<dbReference type="EC" id="1.4.1.21" evidence="6"/>
<dbReference type="Pfam" id="PF01958">
    <property type="entry name" value="Asp_DH_C"/>
    <property type="match status" value="1"/>
</dbReference>
<dbReference type="InterPro" id="IPR005106">
    <property type="entry name" value="Asp/hSer_DH_NAD-bd"/>
</dbReference>
<feature type="binding site" evidence="6">
    <location>
        <position position="194"/>
    </location>
    <ligand>
        <name>NAD(+)</name>
        <dbReference type="ChEBI" id="CHEBI:57540"/>
    </ligand>
</feature>
<evidence type="ECO:0000313" key="10">
    <source>
        <dbReference type="Proteomes" id="UP000547528"/>
    </source>
</evidence>
<accession>A0A7W5TWI0</accession>
<gene>
    <name evidence="6" type="primary">nadX</name>
    <name evidence="9" type="ORF">FHX47_001547</name>
</gene>
<dbReference type="SUPFAM" id="SSF51735">
    <property type="entry name" value="NAD(P)-binding Rossmann-fold domains"/>
    <property type="match status" value="1"/>
</dbReference>
<dbReference type="GO" id="GO:0009435">
    <property type="term" value="P:NAD+ biosynthetic process"/>
    <property type="evidence" value="ECO:0007669"/>
    <property type="project" value="UniProtKB-UniRule"/>
</dbReference>
<evidence type="ECO:0000259" key="7">
    <source>
        <dbReference type="Pfam" id="PF01958"/>
    </source>
</evidence>
<dbReference type="PIRSF" id="PIRSF005227">
    <property type="entry name" value="Asp_dh_NAD_syn"/>
    <property type="match status" value="1"/>
</dbReference>
<dbReference type="GO" id="GO:0051287">
    <property type="term" value="F:NAD binding"/>
    <property type="evidence" value="ECO:0007669"/>
    <property type="project" value="UniProtKB-UniRule"/>
</dbReference>
<evidence type="ECO:0000259" key="8">
    <source>
        <dbReference type="Pfam" id="PF03447"/>
    </source>
</evidence>
<dbReference type="Gene3D" id="3.40.50.720">
    <property type="entry name" value="NAD(P)-binding Rossmann-like Domain"/>
    <property type="match status" value="1"/>
</dbReference>
<dbReference type="InterPro" id="IPR002811">
    <property type="entry name" value="Asp_DH"/>
</dbReference>
<dbReference type="AlphaFoldDB" id="A0A7W5TWI0"/>
<sequence>MQHIVLLGFGAIGRDIAQQLAPEIAAGEITLTAVVRSLAGHAGRDDLGAAVRTADDAQWDQLIGTADVVVECASVAAAVDLAPAVISAGADLVLTSVGALADDSARASLLGGPGRLWVTNGAIGGFDVLGAAADAHGLDSISIRTAKLAGSLVQPWMSESQARRLTQLRRGDDPITVFQGDPISAIRKFPANVNVSAALAWATRGLPQSGATSDLQLMASSLQRVQVCLLADPDAELSRHEVLAHGPAGRFEFTFESAPSPNNPKTSGLTALSVVRSLRAALQAPPLR</sequence>
<dbReference type="RefSeq" id="WP_183358346.1">
    <property type="nucleotide sequence ID" value="NZ_BAABKR010000016.1"/>
</dbReference>
<reference evidence="9 10" key="1">
    <citation type="submission" date="2020-08" db="EMBL/GenBank/DDBJ databases">
        <title>Sequencing the genomes of 1000 actinobacteria strains.</title>
        <authorList>
            <person name="Klenk H.-P."/>
        </authorList>
    </citation>
    <scope>NUCLEOTIDE SEQUENCE [LARGE SCALE GENOMIC DNA]</scope>
    <source>
        <strain evidence="9 10">DSM 28238</strain>
    </source>
</reference>
<evidence type="ECO:0000256" key="5">
    <source>
        <dbReference type="ARBA" id="ARBA00023027"/>
    </source>
</evidence>
<dbReference type="Proteomes" id="UP000547528">
    <property type="component" value="Unassembled WGS sequence"/>
</dbReference>
<evidence type="ECO:0000256" key="6">
    <source>
        <dbReference type="HAMAP-Rule" id="MF_01265"/>
    </source>
</evidence>
<dbReference type="GO" id="GO:0050661">
    <property type="term" value="F:NADP binding"/>
    <property type="evidence" value="ECO:0007669"/>
    <property type="project" value="UniProtKB-UniRule"/>
</dbReference>
<evidence type="ECO:0000256" key="3">
    <source>
        <dbReference type="ARBA" id="ARBA00022857"/>
    </source>
</evidence>
<keyword evidence="3 6" id="KW-0521">NADP</keyword>
<keyword evidence="10" id="KW-1185">Reference proteome</keyword>
<dbReference type="HAMAP" id="MF_01265">
    <property type="entry name" value="NadX"/>
    <property type="match status" value="1"/>
</dbReference>
<dbReference type="GO" id="GO:0033735">
    <property type="term" value="F:aspartate dehydrogenase [NAD(P)+] activity"/>
    <property type="evidence" value="ECO:0007669"/>
    <property type="project" value="UniProtKB-EC"/>
</dbReference>
<dbReference type="UniPathway" id="UPA00253">
    <property type="reaction ID" value="UER00456"/>
</dbReference>
<comment type="function">
    <text evidence="6">Specifically catalyzes the NAD or NADP-dependent dehydrogenation of L-aspartate to iminoaspartate.</text>
</comment>
<feature type="binding site" evidence="6">
    <location>
        <position position="122"/>
    </location>
    <ligand>
        <name>NAD(+)</name>
        <dbReference type="ChEBI" id="CHEBI:57540"/>
    </ligand>
</feature>
<dbReference type="EMBL" id="JACIBT010000005">
    <property type="protein sequence ID" value="MBB3667924.1"/>
    <property type="molecule type" value="Genomic_DNA"/>
</dbReference>
<evidence type="ECO:0000256" key="1">
    <source>
        <dbReference type="ARBA" id="ARBA00008331"/>
    </source>
</evidence>